<dbReference type="GO" id="GO:0005524">
    <property type="term" value="F:ATP binding"/>
    <property type="evidence" value="ECO:0007669"/>
    <property type="project" value="UniProtKB-UniRule"/>
</dbReference>
<dbReference type="GO" id="GO:0000981">
    <property type="term" value="F:DNA-binding transcription factor activity, RNA polymerase II-specific"/>
    <property type="evidence" value="ECO:0007669"/>
    <property type="project" value="InterPro"/>
</dbReference>
<dbReference type="InterPro" id="IPR001356">
    <property type="entry name" value="HD"/>
</dbReference>
<comment type="subcellular location">
    <subcellularLocation>
        <location evidence="1 13 15">Nucleus</location>
    </subcellularLocation>
</comment>
<dbReference type="GO" id="GO:0005634">
    <property type="term" value="C:nucleus"/>
    <property type="evidence" value="ECO:0007669"/>
    <property type="project" value="UniProtKB-SubCell"/>
</dbReference>
<keyword evidence="6 14" id="KW-0067">ATP-binding</keyword>
<dbReference type="Proteomes" id="UP000685013">
    <property type="component" value="Chromosome 7"/>
</dbReference>
<keyword evidence="2" id="KW-0723">Serine/threonine-protein kinase</keyword>
<dbReference type="PANTHER" id="PTHR44329">
    <property type="entry name" value="SERINE/THREONINE-PROTEIN KINASE TNNI3K-RELATED"/>
    <property type="match status" value="1"/>
</dbReference>
<keyword evidence="10" id="KW-0804">Transcription</keyword>
<feature type="binding site" evidence="14">
    <location>
        <position position="284"/>
    </location>
    <ligand>
        <name>ATP</name>
        <dbReference type="ChEBI" id="CHEBI:30616"/>
    </ligand>
</feature>
<dbReference type="InterPro" id="IPR008271">
    <property type="entry name" value="Ser/Thr_kinase_AS"/>
</dbReference>
<dbReference type="PROSITE" id="PS00027">
    <property type="entry name" value="HOMEOBOX_1"/>
    <property type="match status" value="1"/>
</dbReference>
<reference evidence="20 21" key="1">
    <citation type="journal article" date="2021" name="Hortic Res">
        <title>The domestication of Cucurbita argyrosperma as revealed by the genome of its wild relative.</title>
        <authorList>
            <person name="Barrera-Redondo J."/>
            <person name="Sanchez-de la Vega G."/>
            <person name="Aguirre-Liguori J.A."/>
            <person name="Castellanos-Morales G."/>
            <person name="Gutierrez-Guerrero Y.T."/>
            <person name="Aguirre-Dugua X."/>
            <person name="Aguirre-Planter E."/>
            <person name="Tenaillon M.I."/>
            <person name="Lira-Saade R."/>
            <person name="Eguiarte L.E."/>
        </authorList>
    </citation>
    <scope>NUCLEOTIDE SEQUENCE [LARGE SCALE GENOMIC DNA]</scope>
    <source>
        <strain evidence="20">JBR-2021</strain>
    </source>
</reference>
<dbReference type="SMART" id="SM00220">
    <property type="entry name" value="S_TKc"/>
    <property type="match status" value="1"/>
</dbReference>
<comment type="similarity">
    <text evidence="12">Belongs to the HD-ZIP homeobox family. Class I subfamily.</text>
</comment>
<name>A0AAV6NA12_9ROSI</name>
<feature type="domain" description="Protein kinase" evidence="18">
    <location>
        <begin position="257"/>
        <end position="519"/>
    </location>
</feature>
<organism evidence="20 21">
    <name type="scientific">Cucurbita argyrosperma subsp. sororia</name>
    <dbReference type="NCBI Taxonomy" id="37648"/>
    <lineage>
        <taxon>Eukaryota</taxon>
        <taxon>Viridiplantae</taxon>
        <taxon>Streptophyta</taxon>
        <taxon>Embryophyta</taxon>
        <taxon>Tracheophyta</taxon>
        <taxon>Spermatophyta</taxon>
        <taxon>Magnoliopsida</taxon>
        <taxon>eudicotyledons</taxon>
        <taxon>Gunneridae</taxon>
        <taxon>Pentapetalae</taxon>
        <taxon>rosids</taxon>
        <taxon>fabids</taxon>
        <taxon>Cucurbitales</taxon>
        <taxon>Cucurbitaceae</taxon>
        <taxon>Cucurbiteae</taxon>
        <taxon>Cucurbita</taxon>
    </lineage>
</organism>
<dbReference type="PROSITE" id="PS00107">
    <property type="entry name" value="PROTEIN_KINASE_ATP"/>
    <property type="match status" value="1"/>
</dbReference>
<dbReference type="GO" id="GO:0009733">
    <property type="term" value="P:response to auxin"/>
    <property type="evidence" value="ECO:0007669"/>
    <property type="project" value="UniProtKB-ARBA"/>
</dbReference>
<dbReference type="Pfam" id="PF07714">
    <property type="entry name" value="PK_Tyr_Ser-Thr"/>
    <property type="match status" value="1"/>
</dbReference>
<keyword evidence="8 13" id="KW-0238">DNA-binding</keyword>
<dbReference type="InterPro" id="IPR001245">
    <property type="entry name" value="Ser-Thr/Tyr_kinase_cat_dom"/>
</dbReference>
<evidence type="ECO:0000256" key="4">
    <source>
        <dbReference type="ARBA" id="ARBA00022741"/>
    </source>
</evidence>
<evidence type="ECO:0000256" key="14">
    <source>
        <dbReference type="PROSITE-ProRule" id="PRU10141"/>
    </source>
</evidence>
<dbReference type="PROSITE" id="PS00108">
    <property type="entry name" value="PROTEIN_KINASE_ST"/>
    <property type="match status" value="1"/>
</dbReference>
<evidence type="ECO:0000256" key="13">
    <source>
        <dbReference type="PROSITE-ProRule" id="PRU00108"/>
    </source>
</evidence>
<proteinExistence type="inferred from homology"/>
<sequence>MAAAADDNTLLISNLYSPGVFTQILPQQGAAEGNKPTKRRRRRSKAKEAAGAAGLKKRKLSTEQVKLLEMNFGDEHKLESERKDRLASELGLDPRQVAVWFQNRRARWKNKKLEEEYSTLKKAHDSILLQNSHLESEMAKLSEQLREAKNKIQRLVEGSEKIWSNSPTSSETMDAVPPPVPSWGELFLGEYEDKNVRRRFTKKLEAAPTMAEEHEEHSFKTIGTAFSWFIGDDDSEDLGSECALKIEPSLLIDLRCLKIGEVIGEGSYSIVYEGLYDYQPVAVKIIQPSRTSAISTKNKERFLREVALLAIVNHENVIQFIGAAIAPTLMIITELMRGGSLQKYLWSIRPETPELKLSLSLALDLSRVMAYLHSNGVVHRDLKPSNLLLTEDKQRIKLADFGLAREEISGEMTTEAGTYRWMAPELFSIDPLPVGGRKFYDHKADVYSFSIILWELMTNKTPFKGRNNIMVAYAAAKNIRPSLEGIPEDIARLLQSCWAEDPKSRPEFTQVIDSLRNILQTFCLQESSVPVVADTEEDVGGHRHTGSPPLRFPRAAFFVGRGGSSGGAILFLRRDFIFIPPVVRRRAGSDTLALIHAVTRFSRCGSLHSLFSEPQRLDLDFERSRIHNSQPLISQSTTYIQTRLPPGLPHQFSQSFIAP</sequence>
<feature type="non-terminal residue" evidence="20">
    <location>
        <position position="1"/>
    </location>
</feature>
<keyword evidence="7" id="KW-0805">Transcription regulation</keyword>
<keyword evidence="5 20" id="KW-0418">Kinase</keyword>
<dbReference type="SMART" id="SM00389">
    <property type="entry name" value="HOX"/>
    <property type="match status" value="1"/>
</dbReference>
<feature type="region of interest" description="Disordered" evidence="17">
    <location>
        <begin position="28"/>
        <end position="55"/>
    </location>
</feature>
<evidence type="ECO:0000259" key="19">
    <source>
        <dbReference type="PROSITE" id="PS50071"/>
    </source>
</evidence>
<evidence type="ECO:0000256" key="16">
    <source>
        <dbReference type="SAM" id="Coils"/>
    </source>
</evidence>
<evidence type="ECO:0000256" key="5">
    <source>
        <dbReference type="ARBA" id="ARBA00022777"/>
    </source>
</evidence>
<evidence type="ECO:0000256" key="8">
    <source>
        <dbReference type="ARBA" id="ARBA00023125"/>
    </source>
</evidence>
<evidence type="ECO:0000259" key="18">
    <source>
        <dbReference type="PROSITE" id="PS50011"/>
    </source>
</evidence>
<dbReference type="CDD" id="cd00086">
    <property type="entry name" value="homeodomain"/>
    <property type="match status" value="1"/>
</dbReference>
<evidence type="ECO:0000256" key="6">
    <source>
        <dbReference type="ARBA" id="ARBA00022840"/>
    </source>
</evidence>
<evidence type="ECO:0000313" key="20">
    <source>
        <dbReference type="EMBL" id="KAG6594841.1"/>
    </source>
</evidence>
<evidence type="ECO:0000256" key="17">
    <source>
        <dbReference type="SAM" id="MobiDB-lite"/>
    </source>
</evidence>
<evidence type="ECO:0000256" key="10">
    <source>
        <dbReference type="ARBA" id="ARBA00023163"/>
    </source>
</evidence>
<dbReference type="AlphaFoldDB" id="A0AAV6NA12"/>
<feature type="domain" description="Homeobox" evidence="19">
    <location>
        <begin position="51"/>
        <end position="111"/>
    </location>
</feature>
<keyword evidence="4 14" id="KW-0547">Nucleotide-binding</keyword>
<dbReference type="FunFam" id="1.10.10.60:FF:000241">
    <property type="entry name" value="homeobox-leucine zipper protein ATHB-40"/>
    <property type="match status" value="1"/>
</dbReference>
<keyword evidence="3" id="KW-0808">Transferase</keyword>
<feature type="coiled-coil region" evidence="16">
    <location>
        <begin position="103"/>
        <end position="158"/>
    </location>
</feature>
<feature type="DNA-binding region" description="Homeobox" evidence="13">
    <location>
        <begin position="53"/>
        <end position="112"/>
    </location>
</feature>
<gene>
    <name evidence="20" type="primary">HT1</name>
    <name evidence="20" type="ORF">SDJN03_11394</name>
</gene>
<dbReference type="Pfam" id="PF00046">
    <property type="entry name" value="Homeodomain"/>
    <property type="match status" value="1"/>
</dbReference>
<dbReference type="GO" id="GO:0003677">
    <property type="term" value="F:DNA binding"/>
    <property type="evidence" value="ECO:0007669"/>
    <property type="project" value="UniProtKB-UniRule"/>
</dbReference>
<evidence type="ECO:0000256" key="15">
    <source>
        <dbReference type="RuleBase" id="RU000682"/>
    </source>
</evidence>
<evidence type="ECO:0000256" key="12">
    <source>
        <dbReference type="ARBA" id="ARBA00025748"/>
    </source>
</evidence>
<keyword evidence="9 13" id="KW-0371">Homeobox</keyword>
<dbReference type="InterPro" id="IPR051681">
    <property type="entry name" value="Ser/Thr_Kinases-Pseudokinases"/>
</dbReference>
<dbReference type="GO" id="GO:0004674">
    <property type="term" value="F:protein serine/threonine kinase activity"/>
    <property type="evidence" value="ECO:0007669"/>
    <property type="project" value="UniProtKB-KW"/>
</dbReference>
<protein>
    <submittedName>
        <fullName evidence="20">Serine/threonine/tyrosine-protein kinase HT1</fullName>
    </submittedName>
</protein>
<keyword evidence="11 13" id="KW-0539">Nucleus</keyword>
<feature type="compositionally biased region" description="Basic residues" evidence="17">
    <location>
        <begin position="36"/>
        <end position="45"/>
    </location>
</feature>
<dbReference type="PROSITE" id="PS50071">
    <property type="entry name" value="HOMEOBOX_2"/>
    <property type="match status" value="1"/>
</dbReference>
<dbReference type="PROSITE" id="PS50011">
    <property type="entry name" value="PROTEIN_KINASE_DOM"/>
    <property type="match status" value="1"/>
</dbReference>
<evidence type="ECO:0000256" key="1">
    <source>
        <dbReference type="ARBA" id="ARBA00004123"/>
    </source>
</evidence>
<dbReference type="PANTHER" id="PTHR44329:SF84">
    <property type="entry name" value="PROTEIN KINASE LIKE PROTEIN"/>
    <property type="match status" value="1"/>
</dbReference>
<evidence type="ECO:0000256" key="2">
    <source>
        <dbReference type="ARBA" id="ARBA00022527"/>
    </source>
</evidence>
<accession>A0AAV6NA12</accession>
<keyword evidence="16" id="KW-0175">Coiled coil</keyword>
<evidence type="ECO:0000256" key="11">
    <source>
        <dbReference type="ARBA" id="ARBA00023242"/>
    </source>
</evidence>
<dbReference type="CDD" id="cd13999">
    <property type="entry name" value="STKc_MAP3K-like"/>
    <property type="match status" value="1"/>
</dbReference>
<evidence type="ECO:0000256" key="3">
    <source>
        <dbReference type="ARBA" id="ARBA00022679"/>
    </source>
</evidence>
<dbReference type="EMBL" id="JAGKQH010000007">
    <property type="protein sequence ID" value="KAG6594841.1"/>
    <property type="molecule type" value="Genomic_DNA"/>
</dbReference>
<evidence type="ECO:0000256" key="7">
    <source>
        <dbReference type="ARBA" id="ARBA00023015"/>
    </source>
</evidence>
<evidence type="ECO:0000256" key="9">
    <source>
        <dbReference type="ARBA" id="ARBA00023155"/>
    </source>
</evidence>
<keyword evidence="21" id="KW-1185">Reference proteome</keyword>
<comment type="caution">
    <text evidence="20">The sequence shown here is derived from an EMBL/GenBank/DDBJ whole genome shotgun (WGS) entry which is preliminary data.</text>
</comment>
<dbReference type="InterPro" id="IPR000719">
    <property type="entry name" value="Prot_kinase_dom"/>
</dbReference>
<evidence type="ECO:0000313" key="21">
    <source>
        <dbReference type="Proteomes" id="UP000685013"/>
    </source>
</evidence>
<dbReference type="InterPro" id="IPR017970">
    <property type="entry name" value="Homeobox_CS"/>
</dbReference>
<dbReference type="InterPro" id="IPR017441">
    <property type="entry name" value="Protein_kinase_ATP_BS"/>
</dbReference>